<sequence>MKKIILLLCLLMFMCVNAKHNKLNDDNPNATVTVQLNFIKQKENNVKSSNTGILSIDNVSIHKGLTFHTSYFHSIKIEPGIHTIGIYYRSGKKYATVPVKYDFKPNQTYYIDIFNDYKKYILKFVMLKKQTSLFFFIFFNQFNIMINYQILWRLYEKIILTYNYNFKYFCYSLC</sequence>
<feature type="signal peptide" evidence="1">
    <location>
        <begin position="1"/>
        <end position="18"/>
    </location>
</feature>
<organism evidence="2 3">
    <name type="scientific">Sebaldella termitidis (strain ATCC 33386 / NCTC 11300)</name>
    <dbReference type="NCBI Taxonomy" id="526218"/>
    <lineage>
        <taxon>Bacteria</taxon>
        <taxon>Fusobacteriati</taxon>
        <taxon>Fusobacteriota</taxon>
        <taxon>Fusobacteriia</taxon>
        <taxon>Fusobacteriales</taxon>
        <taxon>Leptotrichiaceae</taxon>
        <taxon>Sebaldella</taxon>
    </lineage>
</organism>
<accession>D1AR70</accession>
<protein>
    <recommendedName>
        <fullName evidence="4">DUF4397 domain-containing protein</fullName>
    </recommendedName>
</protein>
<evidence type="ECO:0000313" key="2">
    <source>
        <dbReference type="EMBL" id="ACZ07758.1"/>
    </source>
</evidence>
<evidence type="ECO:0000313" key="3">
    <source>
        <dbReference type="Proteomes" id="UP000000845"/>
    </source>
</evidence>
<dbReference type="Proteomes" id="UP000000845">
    <property type="component" value="Chromosome"/>
</dbReference>
<reference evidence="2 3" key="2">
    <citation type="journal article" date="2010" name="Stand. Genomic Sci.">
        <title>Complete genome sequence of Sebaldella termitidis type strain (NCTC 11300).</title>
        <authorList>
            <person name="Harmon-Smith M."/>
            <person name="Celia L."/>
            <person name="Chertkov O."/>
            <person name="Lapidus A."/>
            <person name="Copeland A."/>
            <person name="Glavina Del Rio T."/>
            <person name="Nolan M."/>
            <person name="Lucas S."/>
            <person name="Tice H."/>
            <person name="Cheng J.F."/>
            <person name="Han C."/>
            <person name="Detter J.C."/>
            <person name="Bruce D."/>
            <person name="Goodwin L."/>
            <person name="Pitluck S."/>
            <person name="Pati A."/>
            <person name="Liolios K."/>
            <person name="Ivanova N."/>
            <person name="Mavromatis K."/>
            <person name="Mikhailova N."/>
            <person name="Chen A."/>
            <person name="Palaniappan K."/>
            <person name="Land M."/>
            <person name="Hauser L."/>
            <person name="Chang Y.J."/>
            <person name="Jeffries C.D."/>
            <person name="Brettin T."/>
            <person name="Goker M."/>
            <person name="Beck B."/>
            <person name="Bristow J."/>
            <person name="Eisen J.A."/>
            <person name="Markowitz V."/>
            <person name="Hugenholtz P."/>
            <person name="Kyrpides N.C."/>
            <person name="Klenk H.P."/>
            <person name="Chen F."/>
        </authorList>
    </citation>
    <scope>NUCLEOTIDE SEQUENCE [LARGE SCALE GENOMIC DNA]</scope>
    <source>
        <strain evidence="3">ATCC 33386 / NCTC 11300</strain>
    </source>
</reference>
<dbReference type="HOGENOM" id="CLU_1538992_0_0_0"/>
<feature type="chain" id="PRO_5003021016" description="DUF4397 domain-containing protein" evidence="1">
    <location>
        <begin position="19"/>
        <end position="174"/>
    </location>
</feature>
<evidence type="ECO:0008006" key="4">
    <source>
        <dbReference type="Google" id="ProtNLM"/>
    </source>
</evidence>
<dbReference type="STRING" id="526218.Sterm_0888"/>
<evidence type="ECO:0000256" key="1">
    <source>
        <dbReference type="SAM" id="SignalP"/>
    </source>
</evidence>
<dbReference type="KEGG" id="str:Sterm_0888"/>
<dbReference type="AlphaFoldDB" id="D1AR70"/>
<gene>
    <name evidence="2" type="ordered locus">Sterm_0888</name>
</gene>
<dbReference type="EMBL" id="CP001739">
    <property type="protein sequence ID" value="ACZ07758.1"/>
    <property type="molecule type" value="Genomic_DNA"/>
</dbReference>
<proteinExistence type="predicted"/>
<name>D1AR70_SEBTE</name>
<keyword evidence="1" id="KW-0732">Signal</keyword>
<reference evidence="3" key="1">
    <citation type="submission" date="2009-09" db="EMBL/GenBank/DDBJ databases">
        <title>The complete chromosome of Sebaldella termitidis ATCC 33386.</title>
        <authorList>
            <consortium name="US DOE Joint Genome Institute (JGI-PGF)"/>
            <person name="Lucas S."/>
            <person name="Copeland A."/>
            <person name="Lapidus A."/>
            <person name="Glavina del Rio T."/>
            <person name="Dalin E."/>
            <person name="Tice H."/>
            <person name="Bruce D."/>
            <person name="Goodwin L."/>
            <person name="Pitluck S."/>
            <person name="Kyrpides N."/>
            <person name="Mavromatis K."/>
            <person name="Ivanova N."/>
            <person name="Mikhailova N."/>
            <person name="Sims D."/>
            <person name="Meincke L."/>
            <person name="Brettin T."/>
            <person name="Detter J.C."/>
            <person name="Han C."/>
            <person name="Larimer F."/>
            <person name="Land M."/>
            <person name="Hauser L."/>
            <person name="Markowitz V."/>
            <person name="Cheng J.F."/>
            <person name="Hugenholtz P."/>
            <person name="Woyke T."/>
            <person name="Wu D."/>
            <person name="Eisen J.A."/>
        </authorList>
    </citation>
    <scope>NUCLEOTIDE SEQUENCE [LARGE SCALE GENOMIC DNA]</scope>
    <source>
        <strain evidence="3">ATCC 33386 / NCTC 11300</strain>
    </source>
</reference>
<keyword evidence="3" id="KW-1185">Reference proteome</keyword>